<keyword evidence="8" id="KW-1133">Transmembrane helix</keyword>
<dbReference type="PANTHER" id="PTHR33446:SF14">
    <property type="entry name" value="PROTEIN TONB"/>
    <property type="match status" value="1"/>
</dbReference>
<evidence type="ECO:0000256" key="7">
    <source>
        <dbReference type="ARBA" id="ARBA00022927"/>
    </source>
</evidence>
<evidence type="ECO:0000256" key="5">
    <source>
        <dbReference type="ARBA" id="ARBA00022519"/>
    </source>
</evidence>
<dbReference type="InterPro" id="IPR037682">
    <property type="entry name" value="TonB_C"/>
</dbReference>
<evidence type="ECO:0000256" key="4">
    <source>
        <dbReference type="ARBA" id="ARBA00022475"/>
    </source>
</evidence>
<dbReference type="NCBIfam" id="TIGR01352">
    <property type="entry name" value="tonB_Cterm"/>
    <property type="match status" value="1"/>
</dbReference>
<dbReference type="GO" id="GO:0005886">
    <property type="term" value="C:plasma membrane"/>
    <property type="evidence" value="ECO:0007669"/>
    <property type="project" value="UniProtKB-SubCell"/>
</dbReference>
<dbReference type="OrthoDB" id="5956919at2"/>
<evidence type="ECO:0000313" key="12">
    <source>
        <dbReference type="EMBL" id="TPH16193.1"/>
    </source>
</evidence>
<keyword evidence="3" id="KW-0813">Transport</keyword>
<keyword evidence="13" id="KW-1185">Reference proteome</keyword>
<sequence length="370" mass="42049">MSISNSFITISLLGFAVILFSNSSHACIKDKVAQEKLAQLKKEPDELSQLLATRIIPEPIKRVHPKYPMSAARQGREGWAVVSFVIDEEGGVNDIIVKETSGSKDFARATKKAVKRWKYKPAIENGKPIQQCVNMVQLDFRMGGEGTLGVTRRFKGKYNKAKEALETKDFEEFNKQIASIKKNVSMHLSEYNYLHLLIAEYQKVQGNKKQQLNHLRKVAKASTRLASKEQQLSTLYQVFVLEVELSKYRAAFETYNQLEKMDEAKPHMKHLDEVLAKVKNVISGDKNIIRQGSIKKDFWSASLVRHEFSLVDIKGNIDSLDVRCANKRHIYDVKENSTWVLPTSWKSCDVYVHGDDDASFSLVEHPVTSS</sequence>
<evidence type="ECO:0000256" key="3">
    <source>
        <dbReference type="ARBA" id="ARBA00022448"/>
    </source>
</evidence>
<comment type="caution">
    <text evidence="12">The sequence shown here is derived from an EMBL/GenBank/DDBJ whole genome shotgun (WGS) entry which is preliminary data.</text>
</comment>
<organism evidence="12 13">
    <name type="scientific">Litorilituus lipolyticus</name>
    <dbReference type="NCBI Taxonomy" id="2491017"/>
    <lineage>
        <taxon>Bacteria</taxon>
        <taxon>Pseudomonadati</taxon>
        <taxon>Pseudomonadota</taxon>
        <taxon>Gammaproteobacteria</taxon>
        <taxon>Alteromonadales</taxon>
        <taxon>Colwelliaceae</taxon>
        <taxon>Litorilituus</taxon>
    </lineage>
</organism>
<keyword evidence="5" id="KW-0997">Cell inner membrane</keyword>
<dbReference type="RefSeq" id="WP_140602756.1">
    <property type="nucleotide sequence ID" value="NZ_SAWY01000015.1"/>
</dbReference>
<gene>
    <name evidence="12" type="ORF">EPA86_07190</name>
</gene>
<dbReference type="Pfam" id="PF03544">
    <property type="entry name" value="TonB_C"/>
    <property type="match status" value="1"/>
</dbReference>
<dbReference type="AlphaFoldDB" id="A0A502L2H7"/>
<name>A0A502L2H7_9GAMM</name>
<evidence type="ECO:0000256" key="9">
    <source>
        <dbReference type="ARBA" id="ARBA00023136"/>
    </source>
</evidence>
<keyword evidence="10" id="KW-0732">Signal</keyword>
<evidence type="ECO:0000256" key="10">
    <source>
        <dbReference type="SAM" id="SignalP"/>
    </source>
</evidence>
<dbReference type="EMBL" id="SAWY01000015">
    <property type="protein sequence ID" value="TPH16193.1"/>
    <property type="molecule type" value="Genomic_DNA"/>
</dbReference>
<dbReference type="GO" id="GO:0015031">
    <property type="term" value="P:protein transport"/>
    <property type="evidence" value="ECO:0007669"/>
    <property type="project" value="UniProtKB-KW"/>
</dbReference>
<accession>A0A502L2H7</accession>
<dbReference type="InterPro" id="IPR051045">
    <property type="entry name" value="TonB-dependent_transducer"/>
</dbReference>
<comment type="similarity">
    <text evidence="2">Belongs to the TonB family.</text>
</comment>
<reference evidence="12 13" key="1">
    <citation type="submission" date="2019-01" db="EMBL/GenBank/DDBJ databases">
        <title>Litorilituus lipolytica sp. nov., isolated from intertidal sand of the Yellow Sea in China.</title>
        <authorList>
            <person name="Liu A."/>
        </authorList>
    </citation>
    <scope>NUCLEOTIDE SEQUENCE [LARGE SCALE GENOMIC DNA]</scope>
    <source>
        <strain evidence="12 13">RZ04</strain>
    </source>
</reference>
<keyword evidence="4" id="KW-1003">Cell membrane</keyword>
<feature type="domain" description="TonB C-terminal" evidence="11">
    <location>
        <begin position="52"/>
        <end position="149"/>
    </location>
</feature>
<evidence type="ECO:0000256" key="8">
    <source>
        <dbReference type="ARBA" id="ARBA00022989"/>
    </source>
</evidence>
<feature type="chain" id="PRO_5021353905" evidence="10">
    <location>
        <begin position="27"/>
        <end position="370"/>
    </location>
</feature>
<evidence type="ECO:0000259" key="11">
    <source>
        <dbReference type="PROSITE" id="PS52015"/>
    </source>
</evidence>
<evidence type="ECO:0000256" key="1">
    <source>
        <dbReference type="ARBA" id="ARBA00004383"/>
    </source>
</evidence>
<keyword evidence="7" id="KW-0653">Protein transport</keyword>
<dbReference type="PANTHER" id="PTHR33446">
    <property type="entry name" value="PROTEIN TONB-RELATED"/>
    <property type="match status" value="1"/>
</dbReference>
<evidence type="ECO:0000256" key="2">
    <source>
        <dbReference type="ARBA" id="ARBA00006555"/>
    </source>
</evidence>
<feature type="signal peptide" evidence="10">
    <location>
        <begin position="1"/>
        <end position="26"/>
    </location>
</feature>
<dbReference type="Gene3D" id="3.30.1150.10">
    <property type="match status" value="1"/>
</dbReference>
<comment type="subcellular location">
    <subcellularLocation>
        <location evidence="1">Cell inner membrane</location>
        <topology evidence="1">Single-pass membrane protein</topology>
        <orientation evidence="1">Periplasmic side</orientation>
    </subcellularLocation>
</comment>
<dbReference type="GO" id="GO:0055085">
    <property type="term" value="P:transmembrane transport"/>
    <property type="evidence" value="ECO:0007669"/>
    <property type="project" value="InterPro"/>
</dbReference>
<keyword evidence="6" id="KW-0812">Transmembrane</keyword>
<protein>
    <submittedName>
        <fullName evidence="12">Energy transducer TonB</fullName>
    </submittedName>
</protein>
<evidence type="ECO:0000313" key="13">
    <source>
        <dbReference type="Proteomes" id="UP000315303"/>
    </source>
</evidence>
<evidence type="ECO:0000256" key="6">
    <source>
        <dbReference type="ARBA" id="ARBA00022692"/>
    </source>
</evidence>
<keyword evidence="9" id="KW-0472">Membrane</keyword>
<proteinExistence type="inferred from homology"/>
<dbReference type="InterPro" id="IPR006260">
    <property type="entry name" value="TonB/TolA_C"/>
</dbReference>
<dbReference type="PROSITE" id="PS52015">
    <property type="entry name" value="TONB_CTD"/>
    <property type="match status" value="1"/>
</dbReference>
<dbReference type="Proteomes" id="UP000315303">
    <property type="component" value="Unassembled WGS sequence"/>
</dbReference>
<dbReference type="SUPFAM" id="SSF74653">
    <property type="entry name" value="TolA/TonB C-terminal domain"/>
    <property type="match status" value="1"/>
</dbReference>